<gene>
    <name evidence="7" type="ORF">EW145_g1591</name>
</gene>
<dbReference type="SUPFAM" id="SSF56281">
    <property type="entry name" value="Metallo-hydrolase/oxidoreductase"/>
    <property type="match status" value="1"/>
</dbReference>
<comment type="similarity">
    <text evidence="2">Belongs to the metallo-beta-lactamase superfamily.</text>
</comment>
<dbReference type="InterPro" id="IPR001279">
    <property type="entry name" value="Metallo-B-lactamas"/>
</dbReference>
<organism evidence="7 8">
    <name type="scientific">Phellinidium pouzarii</name>
    <dbReference type="NCBI Taxonomy" id="167371"/>
    <lineage>
        <taxon>Eukaryota</taxon>
        <taxon>Fungi</taxon>
        <taxon>Dikarya</taxon>
        <taxon>Basidiomycota</taxon>
        <taxon>Agaricomycotina</taxon>
        <taxon>Agaricomycetes</taxon>
        <taxon>Hymenochaetales</taxon>
        <taxon>Hymenochaetaceae</taxon>
        <taxon>Phellinidium</taxon>
    </lineage>
</organism>
<keyword evidence="4" id="KW-0378">Hydrolase</keyword>
<protein>
    <recommendedName>
        <fullName evidence="6">Metallo-beta-lactamase domain-containing protein</fullName>
    </recommendedName>
</protein>
<evidence type="ECO:0000256" key="3">
    <source>
        <dbReference type="ARBA" id="ARBA00022723"/>
    </source>
</evidence>
<dbReference type="EMBL" id="SGPK01000046">
    <property type="protein sequence ID" value="THH10033.1"/>
    <property type="molecule type" value="Genomic_DNA"/>
</dbReference>
<dbReference type="Pfam" id="PF00753">
    <property type="entry name" value="Lactamase_B"/>
    <property type="match status" value="1"/>
</dbReference>
<dbReference type="InterPro" id="IPR036866">
    <property type="entry name" value="RibonucZ/Hydroxyglut_hydro"/>
</dbReference>
<accession>A0A4V3XDK1</accession>
<evidence type="ECO:0000256" key="2">
    <source>
        <dbReference type="ARBA" id="ARBA00007749"/>
    </source>
</evidence>
<dbReference type="InterPro" id="IPR051013">
    <property type="entry name" value="MBL_superfamily_lactonases"/>
</dbReference>
<keyword evidence="8" id="KW-1185">Reference proteome</keyword>
<dbReference type="Proteomes" id="UP000308199">
    <property type="component" value="Unassembled WGS sequence"/>
</dbReference>
<evidence type="ECO:0000256" key="4">
    <source>
        <dbReference type="ARBA" id="ARBA00022801"/>
    </source>
</evidence>
<dbReference type="Gene3D" id="3.60.15.10">
    <property type="entry name" value="Ribonuclease Z/Hydroxyacylglutathione hydrolase-like"/>
    <property type="match status" value="1"/>
</dbReference>
<evidence type="ECO:0000313" key="7">
    <source>
        <dbReference type="EMBL" id="THH10033.1"/>
    </source>
</evidence>
<evidence type="ECO:0000259" key="6">
    <source>
        <dbReference type="SMART" id="SM00849"/>
    </source>
</evidence>
<evidence type="ECO:0000256" key="5">
    <source>
        <dbReference type="ARBA" id="ARBA00022833"/>
    </source>
</evidence>
<dbReference type="SMART" id="SM00849">
    <property type="entry name" value="Lactamase_B"/>
    <property type="match status" value="1"/>
</dbReference>
<dbReference type="OrthoDB" id="10250730at2759"/>
<name>A0A4V3XDK1_9AGAM</name>
<dbReference type="AlphaFoldDB" id="A0A4V3XDK1"/>
<dbReference type="GO" id="GO:0046872">
    <property type="term" value="F:metal ion binding"/>
    <property type="evidence" value="ECO:0007669"/>
    <property type="project" value="UniProtKB-KW"/>
</dbReference>
<dbReference type="PANTHER" id="PTHR42978:SF2">
    <property type="entry name" value="102 KBASES UNSTABLE REGION: FROM 1 TO 119443"/>
    <property type="match status" value="1"/>
</dbReference>
<dbReference type="PANTHER" id="PTHR42978">
    <property type="entry name" value="QUORUM-QUENCHING LACTONASE YTNP-RELATED-RELATED"/>
    <property type="match status" value="1"/>
</dbReference>
<keyword evidence="3" id="KW-0479">Metal-binding</keyword>
<reference evidence="7 8" key="1">
    <citation type="submission" date="2019-02" db="EMBL/GenBank/DDBJ databases">
        <title>Genome sequencing of the rare red list fungi Phellinidium pouzarii.</title>
        <authorList>
            <person name="Buettner E."/>
            <person name="Kellner H."/>
        </authorList>
    </citation>
    <scope>NUCLEOTIDE SEQUENCE [LARGE SCALE GENOMIC DNA]</scope>
    <source>
        <strain evidence="7 8">DSM 108285</strain>
    </source>
</reference>
<evidence type="ECO:0000313" key="8">
    <source>
        <dbReference type="Proteomes" id="UP000308199"/>
    </source>
</evidence>
<dbReference type="GO" id="GO:0016787">
    <property type="term" value="F:hydrolase activity"/>
    <property type="evidence" value="ECO:0007669"/>
    <property type="project" value="UniProtKB-KW"/>
</dbReference>
<proteinExistence type="inferred from homology"/>
<dbReference type="CDD" id="cd07730">
    <property type="entry name" value="metallo-hydrolase-like_MBL-fold"/>
    <property type="match status" value="1"/>
</dbReference>
<keyword evidence="5" id="KW-0862">Zinc</keyword>
<sequence length="304" mass="33658">MSQPKVPPLPLPRSNQAYCDVSALVGGLLVLPEHVAVSTAKKGETHIMPSLAFLITHATTRKRMLLDLGMRRDLENAEVIMAQRFSDVFHSTVPTDVPFSLEKGGLTPEDITLVCLTHCHWDHVGNPALYPSARFLVGGEARSLFQPGYPTDPKSVFPTDLLPEGRTDFLDVSDETWKPIGPFPHALDYFDDGSLYIVDAPGHLPGHLNILVRTSPDGGWACLAGDSAHDWRLIRGQGEIAERHNAVRGHICMHRDKEQAAKHIRRIADVLTLPRVRVILAHDNEWYDANKGGDAFWPGKIKSL</sequence>
<evidence type="ECO:0000256" key="1">
    <source>
        <dbReference type="ARBA" id="ARBA00001947"/>
    </source>
</evidence>
<comment type="caution">
    <text evidence="7">The sequence shown here is derived from an EMBL/GenBank/DDBJ whole genome shotgun (WGS) entry which is preliminary data.</text>
</comment>
<feature type="domain" description="Metallo-beta-lactamase" evidence="6">
    <location>
        <begin position="49"/>
        <end position="282"/>
    </location>
</feature>
<comment type="cofactor">
    <cofactor evidence="1">
        <name>Zn(2+)</name>
        <dbReference type="ChEBI" id="CHEBI:29105"/>
    </cofactor>
</comment>